<keyword evidence="3" id="KW-1185">Reference proteome</keyword>
<dbReference type="Proteomes" id="UP000248148">
    <property type="component" value="Unassembled WGS sequence"/>
</dbReference>
<dbReference type="InterPro" id="IPR012433">
    <property type="entry name" value="Imm11"/>
</dbReference>
<dbReference type="OrthoDB" id="8660107at2"/>
<gene>
    <name evidence="2" type="ORF">BJ122_11720</name>
</gene>
<evidence type="ECO:0000259" key="1">
    <source>
        <dbReference type="Pfam" id="PF07791"/>
    </source>
</evidence>
<comment type="caution">
    <text evidence="2">The sequence shown here is derived from an EMBL/GenBank/DDBJ whole genome shotgun (WGS) entry which is preliminary data.</text>
</comment>
<proteinExistence type="predicted"/>
<dbReference type="AlphaFoldDB" id="A0A318TDA6"/>
<accession>A0A318TDA6</accession>
<dbReference type="EMBL" id="QJTI01000017">
    <property type="protein sequence ID" value="PYF01797.1"/>
    <property type="molecule type" value="Genomic_DNA"/>
</dbReference>
<evidence type="ECO:0000313" key="2">
    <source>
        <dbReference type="EMBL" id="PYF01797.1"/>
    </source>
</evidence>
<evidence type="ECO:0000313" key="3">
    <source>
        <dbReference type="Proteomes" id="UP000248148"/>
    </source>
</evidence>
<organism evidence="2 3">
    <name type="scientific">Rhodopseudomonas faecalis</name>
    <dbReference type="NCBI Taxonomy" id="99655"/>
    <lineage>
        <taxon>Bacteria</taxon>
        <taxon>Pseudomonadati</taxon>
        <taxon>Pseudomonadota</taxon>
        <taxon>Alphaproteobacteria</taxon>
        <taxon>Hyphomicrobiales</taxon>
        <taxon>Nitrobacteraceae</taxon>
        <taxon>Rhodopseudomonas</taxon>
    </lineage>
</organism>
<dbReference type="Pfam" id="PF07791">
    <property type="entry name" value="Imm11"/>
    <property type="match status" value="1"/>
</dbReference>
<sequence>MNTGIMDLIHGNMPGSKPRAKPPRLYLGSPEKFIDIDDEDVFQKTTIPEMEARGWNAISMEPQHLIQPVPPARQHDDPVRHYLLGIDGRISWPRARPQHHILKFQKRVKPRSSEQDASSKLWRYFHPEGWKCGDPEIGSKDYDEAQRALSELVPRYGLFRKGLYTDIGYESFVSDDRGRGMLKVVNTAFKDAIEAVEPRIHHFFPYEIRCDDGRIAEDYWIFVHRGSVRAIDPIASCFIEKFRDDGTSYFSSYVPWMHTEAAENRIVVRADAMAGRHYAVDDALSSDRPIISAALAERLRPILWKNQTPVPVITRNG</sequence>
<feature type="domain" description="Immunity MXAN-0049 protein" evidence="1">
    <location>
        <begin position="183"/>
        <end position="300"/>
    </location>
</feature>
<dbReference type="RefSeq" id="WP_110781546.1">
    <property type="nucleotide sequence ID" value="NZ_QJTI01000017.1"/>
</dbReference>
<reference evidence="2 3" key="1">
    <citation type="submission" date="2018-06" db="EMBL/GenBank/DDBJ databases">
        <title>Genomic Encyclopedia of Archaeal and Bacterial Type Strains, Phase II (KMG-II): from individual species to whole genera.</title>
        <authorList>
            <person name="Goeker M."/>
        </authorList>
    </citation>
    <scope>NUCLEOTIDE SEQUENCE [LARGE SCALE GENOMIC DNA]</scope>
    <source>
        <strain evidence="2 3">JCM 11668</strain>
    </source>
</reference>
<protein>
    <recommendedName>
        <fullName evidence="1">Immunity MXAN-0049 protein domain-containing protein</fullName>
    </recommendedName>
</protein>
<name>A0A318TDA6_9BRAD</name>